<dbReference type="EMBL" id="KN818232">
    <property type="protein sequence ID" value="KIL67287.1"/>
    <property type="molecule type" value="Genomic_DNA"/>
</dbReference>
<sequence length="61" mass="6775">MRNVAGLRCGSFAPISTGDPSSECGRNEYTNSANIRVANFKPEYGDRSDSERTNTWSFRVV</sequence>
<feature type="non-terminal residue" evidence="1">
    <location>
        <position position="61"/>
    </location>
</feature>
<reference evidence="1 2" key="1">
    <citation type="submission" date="2014-04" db="EMBL/GenBank/DDBJ databases">
        <title>Evolutionary Origins and Diversification of the Mycorrhizal Mutualists.</title>
        <authorList>
            <consortium name="DOE Joint Genome Institute"/>
            <consortium name="Mycorrhizal Genomics Consortium"/>
            <person name="Kohler A."/>
            <person name="Kuo A."/>
            <person name="Nagy L.G."/>
            <person name="Floudas D."/>
            <person name="Copeland A."/>
            <person name="Barry K.W."/>
            <person name="Cichocki N."/>
            <person name="Veneault-Fourrey C."/>
            <person name="LaButti K."/>
            <person name="Lindquist E.A."/>
            <person name="Lipzen A."/>
            <person name="Lundell T."/>
            <person name="Morin E."/>
            <person name="Murat C."/>
            <person name="Riley R."/>
            <person name="Ohm R."/>
            <person name="Sun H."/>
            <person name="Tunlid A."/>
            <person name="Henrissat B."/>
            <person name="Grigoriev I.V."/>
            <person name="Hibbett D.S."/>
            <person name="Martin F."/>
        </authorList>
    </citation>
    <scope>NUCLEOTIDE SEQUENCE [LARGE SCALE GENOMIC DNA]</scope>
    <source>
        <strain evidence="1 2">Koide BX008</strain>
    </source>
</reference>
<dbReference type="InParanoid" id="A0A0C2WZM5"/>
<dbReference type="HOGENOM" id="CLU_2928826_0_0_1"/>
<name>A0A0C2WZM5_AMAMK</name>
<accession>A0A0C2WZM5</accession>
<gene>
    <name evidence="1" type="ORF">M378DRAFT_159691</name>
</gene>
<evidence type="ECO:0000313" key="2">
    <source>
        <dbReference type="Proteomes" id="UP000054549"/>
    </source>
</evidence>
<dbReference type="AlphaFoldDB" id="A0A0C2WZM5"/>
<organism evidence="1 2">
    <name type="scientific">Amanita muscaria (strain Koide BX008)</name>
    <dbReference type="NCBI Taxonomy" id="946122"/>
    <lineage>
        <taxon>Eukaryota</taxon>
        <taxon>Fungi</taxon>
        <taxon>Dikarya</taxon>
        <taxon>Basidiomycota</taxon>
        <taxon>Agaricomycotina</taxon>
        <taxon>Agaricomycetes</taxon>
        <taxon>Agaricomycetidae</taxon>
        <taxon>Agaricales</taxon>
        <taxon>Pluteineae</taxon>
        <taxon>Amanitaceae</taxon>
        <taxon>Amanita</taxon>
    </lineage>
</organism>
<dbReference type="Proteomes" id="UP000054549">
    <property type="component" value="Unassembled WGS sequence"/>
</dbReference>
<proteinExistence type="predicted"/>
<protein>
    <submittedName>
        <fullName evidence="1">Uncharacterized protein</fullName>
    </submittedName>
</protein>
<evidence type="ECO:0000313" key="1">
    <source>
        <dbReference type="EMBL" id="KIL67287.1"/>
    </source>
</evidence>
<keyword evidence="2" id="KW-1185">Reference proteome</keyword>